<comment type="caution">
    <text evidence="1">The sequence shown here is derived from an EMBL/GenBank/DDBJ whole genome shotgun (WGS) entry which is preliminary data.</text>
</comment>
<evidence type="ECO:0000313" key="2">
    <source>
        <dbReference type="Proteomes" id="UP001161697"/>
    </source>
</evidence>
<proteinExistence type="predicted"/>
<accession>A0AA42QCY1</accession>
<protein>
    <submittedName>
        <fullName evidence="1">Uncharacterized protein</fullName>
    </submittedName>
</protein>
<evidence type="ECO:0000313" key="1">
    <source>
        <dbReference type="EMBL" id="MDH1340526.1"/>
    </source>
</evidence>
<dbReference type="AlphaFoldDB" id="A0AA42QCY1"/>
<organism evidence="1 2">
    <name type="scientific">Ectopseudomonas oleovorans</name>
    <name type="common">Pseudomonas oleovorans</name>
    <dbReference type="NCBI Taxonomy" id="301"/>
    <lineage>
        <taxon>Bacteria</taxon>
        <taxon>Pseudomonadati</taxon>
        <taxon>Pseudomonadota</taxon>
        <taxon>Gammaproteobacteria</taxon>
        <taxon>Pseudomonadales</taxon>
        <taxon>Pseudomonadaceae</taxon>
        <taxon>Ectopseudomonas</taxon>
    </lineage>
</organism>
<sequence length="82" mass="9820">MKMKTEHFEALKAMLSGFAREDLQAGREHYRKEGLSSKRYRWDVLYSVPYAKRQEWFDLGIYAYLNDDHIDTALRASIETDW</sequence>
<reference evidence="1" key="1">
    <citation type="submission" date="2022-09" db="EMBL/GenBank/DDBJ databases">
        <title>Intensive care unit water sources are persistently colonized with multi-drug resistant bacteria and are the site of extensive horizontal gene transfer of antibiotic resistance genes.</title>
        <authorList>
            <person name="Diorio-Toth L."/>
        </authorList>
    </citation>
    <scope>NUCLEOTIDE SEQUENCE</scope>
    <source>
        <strain evidence="1">GD03704</strain>
    </source>
</reference>
<dbReference type="RefSeq" id="WP_279534602.1">
    <property type="nucleotide sequence ID" value="NZ_CP104579.1"/>
</dbReference>
<dbReference type="Proteomes" id="UP001161697">
    <property type="component" value="Unassembled WGS sequence"/>
</dbReference>
<name>A0AA42QCY1_ECTOL</name>
<dbReference type="EMBL" id="JAOCJE010000001">
    <property type="protein sequence ID" value="MDH1340526.1"/>
    <property type="molecule type" value="Genomic_DNA"/>
</dbReference>
<gene>
    <name evidence="1" type="ORF">N5J11_15090</name>
</gene>